<proteinExistence type="predicted"/>
<organism evidence="1 2">
    <name type="scientific">Desulfocucumis palustris</name>
    <dbReference type="NCBI Taxonomy" id="1898651"/>
    <lineage>
        <taxon>Bacteria</taxon>
        <taxon>Bacillati</taxon>
        <taxon>Bacillota</taxon>
        <taxon>Clostridia</taxon>
        <taxon>Eubacteriales</taxon>
        <taxon>Desulfocucumaceae</taxon>
        <taxon>Desulfocucumis</taxon>
    </lineage>
</organism>
<accession>A0A2L2X7K3</accession>
<protein>
    <submittedName>
        <fullName evidence="1">Uncharacterized protein</fullName>
    </submittedName>
</protein>
<comment type="caution">
    <text evidence="1">The sequence shown here is derived from an EMBL/GenBank/DDBJ whole genome shotgun (WGS) entry which is preliminary data.</text>
</comment>
<dbReference type="EMBL" id="BFAV01000016">
    <property type="protein sequence ID" value="GBF31980.1"/>
    <property type="molecule type" value="Genomic_DNA"/>
</dbReference>
<reference evidence="2" key="1">
    <citation type="submission" date="2018-02" db="EMBL/GenBank/DDBJ databases">
        <title>Genome sequence of Desulfocucumis palustris strain NAW-5.</title>
        <authorList>
            <person name="Watanabe M."/>
            <person name="Kojima H."/>
            <person name="Fukui M."/>
        </authorList>
    </citation>
    <scope>NUCLEOTIDE SEQUENCE [LARGE SCALE GENOMIC DNA]</scope>
    <source>
        <strain evidence="2">NAW-5</strain>
    </source>
</reference>
<evidence type="ECO:0000313" key="2">
    <source>
        <dbReference type="Proteomes" id="UP000239549"/>
    </source>
</evidence>
<evidence type="ECO:0000313" key="1">
    <source>
        <dbReference type="EMBL" id="GBF31980.1"/>
    </source>
</evidence>
<dbReference type="Proteomes" id="UP000239549">
    <property type="component" value="Unassembled WGS sequence"/>
</dbReference>
<dbReference type="AlphaFoldDB" id="A0A2L2X7K3"/>
<gene>
    <name evidence="1" type="ORF">DCCM_0171</name>
</gene>
<keyword evidence="2" id="KW-1185">Reference proteome</keyword>
<sequence>MTDNIPHAPYPALSFETEAIYYSIPEAINRINIIEASGRSPATPY</sequence>
<name>A0A2L2X7K3_9FIRM</name>